<evidence type="ECO:0000313" key="4">
    <source>
        <dbReference type="Proteomes" id="UP001432322"/>
    </source>
</evidence>
<feature type="compositionally biased region" description="Basic and acidic residues" evidence="1">
    <location>
        <begin position="151"/>
        <end position="160"/>
    </location>
</feature>
<name>A0AAV5WAC3_9BILA</name>
<feature type="compositionally biased region" description="Basic and acidic residues" evidence="1">
    <location>
        <begin position="322"/>
        <end position="338"/>
    </location>
</feature>
<dbReference type="InterPro" id="IPR056676">
    <property type="entry name" value="DUF7774"/>
</dbReference>
<feature type="non-terminal residue" evidence="3">
    <location>
        <position position="1"/>
    </location>
</feature>
<dbReference type="PANTHER" id="PTHR38630">
    <property type="entry name" value="PROTEIN CBG12780"/>
    <property type="match status" value="1"/>
</dbReference>
<evidence type="ECO:0000259" key="2">
    <source>
        <dbReference type="Pfam" id="PF24983"/>
    </source>
</evidence>
<feature type="compositionally biased region" description="Basic and acidic residues" evidence="1">
    <location>
        <begin position="58"/>
        <end position="74"/>
    </location>
</feature>
<keyword evidence="4" id="KW-1185">Reference proteome</keyword>
<evidence type="ECO:0000313" key="3">
    <source>
        <dbReference type="EMBL" id="GMT28939.1"/>
    </source>
</evidence>
<accession>A0AAV5WAC3</accession>
<organism evidence="3 4">
    <name type="scientific">Pristionchus fissidentatus</name>
    <dbReference type="NCBI Taxonomy" id="1538716"/>
    <lineage>
        <taxon>Eukaryota</taxon>
        <taxon>Metazoa</taxon>
        <taxon>Ecdysozoa</taxon>
        <taxon>Nematoda</taxon>
        <taxon>Chromadorea</taxon>
        <taxon>Rhabditida</taxon>
        <taxon>Rhabditina</taxon>
        <taxon>Diplogasteromorpha</taxon>
        <taxon>Diplogasteroidea</taxon>
        <taxon>Neodiplogasteridae</taxon>
        <taxon>Pristionchus</taxon>
    </lineage>
</organism>
<evidence type="ECO:0000256" key="1">
    <source>
        <dbReference type="SAM" id="MobiDB-lite"/>
    </source>
</evidence>
<gene>
    <name evidence="3" type="ORF">PFISCL1PPCAC_20236</name>
</gene>
<feature type="domain" description="DUF7774" evidence="2">
    <location>
        <begin position="199"/>
        <end position="290"/>
    </location>
</feature>
<sequence>AAAAAAASFGKKIPESRSFMQQLTPDKKKDTTEKVDQTERTERSLLSPATQSPIQTSVRKELKDVKETKIEKSASRSKNRKEKEKEERKEVAGDKSLARKVRSRLSMSRNKSKSRTDKTEKSGARDDSPSESVPSTPSPQPSPEKSSSKSSSKDSSKRLEVVSSAVDKSVKSLKKFFKKPDDTKRSVEELLPKVERDSKDTHECRRLMEMFKRNNVFENALFPYQNETLRVHFQSGSRRIDKHTMDLLFKATDFVLDKILYRGEELDEFIDNPLKAFILNRNKSRTMVVEYLLKHPEFLPQSWGGRTVVLMRSEDEVSVAPEDEKSKTEARSPHSKDK</sequence>
<reference evidence="3" key="1">
    <citation type="submission" date="2023-10" db="EMBL/GenBank/DDBJ databases">
        <title>Genome assembly of Pristionchus species.</title>
        <authorList>
            <person name="Yoshida K."/>
            <person name="Sommer R.J."/>
        </authorList>
    </citation>
    <scope>NUCLEOTIDE SEQUENCE</scope>
    <source>
        <strain evidence="3">RS5133</strain>
    </source>
</reference>
<feature type="compositionally biased region" description="Basic and acidic residues" evidence="1">
    <location>
        <begin position="25"/>
        <end position="43"/>
    </location>
</feature>
<feature type="region of interest" description="Disordered" evidence="1">
    <location>
        <begin position="316"/>
        <end position="338"/>
    </location>
</feature>
<feature type="region of interest" description="Disordered" evidence="1">
    <location>
        <begin position="1"/>
        <end position="164"/>
    </location>
</feature>
<dbReference type="AlphaFoldDB" id="A0AAV5WAC3"/>
<dbReference type="EMBL" id="BTSY01000005">
    <property type="protein sequence ID" value="GMT28939.1"/>
    <property type="molecule type" value="Genomic_DNA"/>
</dbReference>
<feature type="compositionally biased region" description="Basic and acidic residues" evidence="1">
    <location>
        <begin position="114"/>
        <end position="128"/>
    </location>
</feature>
<dbReference type="PANTHER" id="PTHR38630:SF1">
    <property type="entry name" value="DEK_C DOMAIN-CONTAINING PROTEIN-RELATED"/>
    <property type="match status" value="1"/>
</dbReference>
<proteinExistence type="predicted"/>
<dbReference type="Pfam" id="PF24983">
    <property type="entry name" value="DUF7774"/>
    <property type="match status" value="1"/>
</dbReference>
<comment type="caution">
    <text evidence="3">The sequence shown here is derived from an EMBL/GenBank/DDBJ whole genome shotgun (WGS) entry which is preliminary data.</text>
</comment>
<protein>
    <recommendedName>
        <fullName evidence="2">DUF7774 domain-containing protein</fullName>
    </recommendedName>
</protein>
<feature type="compositionally biased region" description="Polar residues" evidence="1">
    <location>
        <begin position="47"/>
        <end position="57"/>
    </location>
</feature>
<feature type="compositionally biased region" description="Basic and acidic residues" evidence="1">
    <location>
        <begin position="81"/>
        <end position="97"/>
    </location>
</feature>
<dbReference type="Proteomes" id="UP001432322">
    <property type="component" value="Unassembled WGS sequence"/>
</dbReference>